<evidence type="ECO:0000313" key="2">
    <source>
        <dbReference type="Proteomes" id="UP000625711"/>
    </source>
</evidence>
<organism evidence="1 2">
    <name type="scientific">Rhynchophorus ferrugineus</name>
    <name type="common">Red palm weevil</name>
    <name type="synonym">Curculio ferrugineus</name>
    <dbReference type="NCBI Taxonomy" id="354439"/>
    <lineage>
        <taxon>Eukaryota</taxon>
        <taxon>Metazoa</taxon>
        <taxon>Ecdysozoa</taxon>
        <taxon>Arthropoda</taxon>
        <taxon>Hexapoda</taxon>
        <taxon>Insecta</taxon>
        <taxon>Pterygota</taxon>
        <taxon>Neoptera</taxon>
        <taxon>Endopterygota</taxon>
        <taxon>Coleoptera</taxon>
        <taxon>Polyphaga</taxon>
        <taxon>Cucujiformia</taxon>
        <taxon>Curculionidae</taxon>
        <taxon>Dryophthorinae</taxon>
        <taxon>Rhynchophorus</taxon>
    </lineage>
</organism>
<proteinExistence type="predicted"/>
<dbReference type="EMBL" id="JAACXV010000321">
    <property type="protein sequence ID" value="KAF7280101.1"/>
    <property type="molecule type" value="Genomic_DNA"/>
</dbReference>
<comment type="caution">
    <text evidence="1">The sequence shown here is derived from an EMBL/GenBank/DDBJ whole genome shotgun (WGS) entry which is preliminary data.</text>
</comment>
<keyword evidence="2" id="KW-1185">Reference proteome</keyword>
<evidence type="ECO:0000313" key="1">
    <source>
        <dbReference type="EMBL" id="KAF7280101.1"/>
    </source>
</evidence>
<sequence length="69" mass="7535">MQARSSPTPGVIHDRPLLVSIYVKPCLLLGTTLTATDVDGLLRSYLRKLEGSETADVPLLRASREEITV</sequence>
<accession>A0A834IIS5</accession>
<dbReference type="Proteomes" id="UP000625711">
    <property type="component" value="Unassembled WGS sequence"/>
</dbReference>
<name>A0A834IIS5_RHYFE</name>
<gene>
    <name evidence="1" type="ORF">GWI33_006403</name>
</gene>
<dbReference type="AlphaFoldDB" id="A0A834IIS5"/>
<reference evidence="1" key="1">
    <citation type="submission" date="2020-08" db="EMBL/GenBank/DDBJ databases">
        <title>Genome sequencing and assembly of the red palm weevil Rhynchophorus ferrugineus.</title>
        <authorList>
            <person name="Dias G.B."/>
            <person name="Bergman C.M."/>
            <person name="Manee M."/>
        </authorList>
    </citation>
    <scope>NUCLEOTIDE SEQUENCE</scope>
    <source>
        <strain evidence="1">AA-2017</strain>
        <tissue evidence="1">Whole larva</tissue>
    </source>
</reference>
<protein>
    <submittedName>
        <fullName evidence="1">Uncharacterized protein</fullName>
    </submittedName>
</protein>